<dbReference type="Pfam" id="PF03067">
    <property type="entry name" value="LPMO_10"/>
    <property type="match status" value="1"/>
</dbReference>
<evidence type="ECO:0000256" key="2">
    <source>
        <dbReference type="ARBA" id="ARBA00022525"/>
    </source>
</evidence>
<dbReference type="PANTHER" id="PTHR34823">
    <property type="entry name" value="GLCNAC-BINDING PROTEIN A"/>
    <property type="match status" value="1"/>
</dbReference>
<dbReference type="Proteomes" id="UP000558997">
    <property type="component" value="Unassembled WGS sequence"/>
</dbReference>
<gene>
    <name evidence="6" type="ORF">HDA44_003067</name>
</gene>
<accession>A0A841DSI2</accession>
<proteinExistence type="predicted"/>
<sequence length="198" mass="21087">MLRIRKLSMAGIAAGALALTVCTSVLAFGHGYTTGPTSRAKYCQQGTVTNCGQIQWEPQSVEGPKGFPAAGPADGKLCSAGLPQFAELDDQRGGAWPATRLQAGQGFNFTWHLTAPHATTDFKYYLTKQGWDSGKPLTRAALDLTPFLTVSLNGTRPPNDVSHPGTIPAGRTGRHMILAVWTIADTGNAFYQCSDVSF</sequence>
<dbReference type="RefSeq" id="WP_184834906.1">
    <property type="nucleotide sequence ID" value="NZ_BAAAVN010000006.1"/>
</dbReference>
<reference evidence="6 7" key="1">
    <citation type="submission" date="2020-08" db="EMBL/GenBank/DDBJ databases">
        <title>Sequencing the genomes of 1000 actinobacteria strains.</title>
        <authorList>
            <person name="Klenk H.-P."/>
        </authorList>
    </citation>
    <scope>NUCLEOTIDE SEQUENCE [LARGE SCALE GENOMIC DNA]</scope>
    <source>
        <strain evidence="6 7">DSM 17294</strain>
    </source>
</reference>
<feature type="chain" id="PRO_5032847245" evidence="4">
    <location>
        <begin position="28"/>
        <end position="198"/>
    </location>
</feature>
<keyword evidence="3 4" id="KW-0732">Signal</keyword>
<evidence type="ECO:0000259" key="5">
    <source>
        <dbReference type="Pfam" id="PF03067"/>
    </source>
</evidence>
<comment type="caution">
    <text evidence="6">The sequence shown here is derived from an EMBL/GenBank/DDBJ whole genome shotgun (WGS) entry which is preliminary data.</text>
</comment>
<dbReference type="EMBL" id="JACHNF010000001">
    <property type="protein sequence ID" value="MBB5979726.1"/>
    <property type="molecule type" value="Genomic_DNA"/>
</dbReference>
<evidence type="ECO:0000256" key="1">
    <source>
        <dbReference type="ARBA" id="ARBA00004613"/>
    </source>
</evidence>
<keyword evidence="2" id="KW-0964">Secreted</keyword>
<dbReference type="PANTHER" id="PTHR34823:SF1">
    <property type="entry name" value="CHITIN-BINDING TYPE-4 DOMAIN-CONTAINING PROTEIN"/>
    <property type="match status" value="1"/>
</dbReference>
<dbReference type="Gene3D" id="2.70.50.50">
    <property type="entry name" value="chitin-binding protein cbp21"/>
    <property type="match status" value="1"/>
</dbReference>
<dbReference type="InterPro" id="IPR014756">
    <property type="entry name" value="Ig_E-set"/>
</dbReference>
<dbReference type="GO" id="GO:0005576">
    <property type="term" value="C:extracellular region"/>
    <property type="evidence" value="ECO:0007669"/>
    <property type="project" value="UniProtKB-SubCell"/>
</dbReference>
<feature type="domain" description="Chitin-binding type-4" evidence="5">
    <location>
        <begin position="30"/>
        <end position="196"/>
    </location>
</feature>
<protein>
    <submittedName>
        <fullName evidence="6">Chitin-binding protein</fullName>
    </submittedName>
</protein>
<evidence type="ECO:0000313" key="6">
    <source>
        <dbReference type="EMBL" id="MBB5979726.1"/>
    </source>
</evidence>
<dbReference type="AlphaFoldDB" id="A0A841DSI2"/>
<dbReference type="CDD" id="cd21177">
    <property type="entry name" value="LPMO_AA10"/>
    <property type="match status" value="1"/>
</dbReference>
<name>A0A841DSI2_9ACTN</name>
<dbReference type="FunFam" id="2.70.50.50:FF:000001">
    <property type="entry name" value="Chitin-binding protein"/>
    <property type="match status" value="1"/>
</dbReference>
<comment type="subcellular location">
    <subcellularLocation>
        <location evidence="1">Secreted</location>
    </subcellularLocation>
</comment>
<dbReference type="SUPFAM" id="SSF81296">
    <property type="entry name" value="E set domains"/>
    <property type="match status" value="1"/>
</dbReference>
<organism evidence="6 7">
    <name type="scientific">Kribbella solani</name>
    <dbReference type="NCBI Taxonomy" id="236067"/>
    <lineage>
        <taxon>Bacteria</taxon>
        <taxon>Bacillati</taxon>
        <taxon>Actinomycetota</taxon>
        <taxon>Actinomycetes</taxon>
        <taxon>Propionibacteriales</taxon>
        <taxon>Kribbellaceae</taxon>
        <taxon>Kribbella</taxon>
    </lineage>
</organism>
<dbReference type="InterPro" id="IPR051024">
    <property type="entry name" value="GlcNAc_Chitin_IntDeg"/>
</dbReference>
<dbReference type="InterPro" id="IPR004302">
    <property type="entry name" value="Cellulose/chitin-bd_N"/>
</dbReference>
<keyword evidence="7" id="KW-1185">Reference proteome</keyword>
<feature type="signal peptide" evidence="4">
    <location>
        <begin position="1"/>
        <end position="27"/>
    </location>
</feature>
<evidence type="ECO:0000256" key="3">
    <source>
        <dbReference type="ARBA" id="ARBA00022729"/>
    </source>
</evidence>
<evidence type="ECO:0000256" key="4">
    <source>
        <dbReference type="SAM" id="SignalP"/>
    </source>
</evidence>
<evidence type="ECO:0000313" key="7">
    <source>
        <dbReference type="Proteomes" id="UP000558997"/>
    </source>
</evidence>